<dbReference type="Gramene" id="PVH47238">
    <property type="protein sequence ID" value="PVH47238"/>
    <property type="gene ID" value="PAHAL_4G010900"/>
</dbReference>
<reference evidence="1" key="1">
    <citation type="submission" date="2018-04" db="EMBL/GenBank/DDBJ databases">
        <title>WGS assembly of Panicum hallii.</title>
        <authorList>
            <person name="Lovell J."/>
            <person name="Jenkins J."/>
            <person name="Lowry D."/>
            <person name="Mamidi S."/>
            <person name="Sreedasyam A."/>
            <person name="Weng X."/>
            <person name="Barry K."/>
            <person name="Bonette J."/>
            <person name="Campitelli B."/>
            <person name="Daum C."/>
            <person name="Gordon S."/>
            <person name="Gould B."/>
            <person name="Lipzen A."/>
            <person name="Macqueen A."/>
            <person name="Palacio-Mejia J."/>
            <person name="Plott C."/>
            <person name="Shakirov E."/>
            <person name="Shu S."/>
            <person name="Yoshinaga Y."/>
            <person name="Zane M."/>
            <person name="Rokhsar D."/>
            <person name="Grimwood J."/>
            <person name="Schmutz J."/>
            <person name="Juenger T."/>
        </authorList>
    </citation>
    <scope>NUCLEOTIDE SEQUENCE [LARGE SCALE GENOMIC DNA]</scope>
    <source>
        <strain evidence="1">FIL2</strain>
    </source>
</reference>
<dbReference type="AlphaFoldDB" id="A0A2T8JBF5"/>
<dbReference type="PANTHER" id="PTHR35097:SF1">
    <property type="entry name" value="GDSL ESTERASE_LIPASE"/>
    <property type="match status" value="1"/>
</dbReference>
<organism evidence="1">
    <name type="scientific">Panicum hallii</name>
    <dbReference type="NCBI Taxonomy" id="206008"/>
    <lineage>
        <taxon>Eukaryota</taxon>
        <taxon>Viridiplantae</taxon>
        <taxon>Streptophyta</taxon>
        <taxon>Embryophyta</taxon>
        <taxon>Tracheophyta</taxon>
        <taxon>Spermatophyta</taxon>
        <taxon>Magnoliopsida</taxon>
        <taxon>Liliopsida</taxon>
        <taxon>Poales</taxon>
        <taxon>Poaceae</taxon>
        <taxon>PACMAD clade</taxon>
        <taxon>Panicoideae</taxon>
        <taxon>Panicodae</taxon>
        <taxon>Paniceae</taxon>
        <taxon>Panicinae</taxon>
        <taxon>Panicum</taxon>
        <taxon>Panicum sect. Panicum</taxon>
    </lineage>
</organism>
<dbReference type="PANTHER" id="PTHR35097">
    <property type="entry name" value="GDSL ESTERASE/LIPASE"/>
    <property type="match status" value="1"/>
</dbReference>
<sequence>MAGSASRFFLSFRRPQQQPPPPSPNPAVDILKRLQRRAFYDIMQLRERQEKVERVLSLFKASKVGPFAEESTQVKGVINVAGSLSRDSSEAESGISSRFVFQTTVRKKDSLFAELVTDHRYMSQENDQIGSPLVLSKVMYLSNINGSLSVAAVPIGAKCDDFSDDPNLREVISSDKQ</sequence>
<accession>A0A2T8JBF5</accession>
<gene>
    <name evidence="1" type="ORF">PAHAL_4G010900</name>
</gene>
<dbReference type="Proteomes" id="UP000243499">
    <property type="component" value="Chromosome 4"/>
</dbReference>
<dbReference type="EMBL" id="CM008049">
    <property type="protein sequence ID" value="PVH47238.1"/>
    <property type="molecule type" value="Genomic_DNA"/>
</dbReference>
<evidence type="ECO:0000313" key="1">
    <source>
        <dbReference type="EMBL" id="PVH47238.1"/>
    </source>
</evidence>
<protein>
    <submittedName>
        <fullName evidence="1">Uncharacterized protein</fullName>
    </submittedName>
</protein>
<name>A0A2T8JBF5_9POAL</name>
<proteinExistence type="predicted"/>